<comment type="similarity">
    <text evidence="2 14">Belongs to the UppP family.</text>
</comment>
<keyword evidence="6 14" id="KW-0812">Transmembrane</keyword>
<evidence type="ECO:0000256" key="1">
    <source>
        <dbReference type="ARBA" id="ARBA00004651"/>
    </source>
</evidence>
<sequence length="274" mass="29405">MDLLLLIKAAIMGIVEGLTEFLPISSTGHLILTGSLLGMTDDKSKVFDVAIQTGAIFAVILVYWQRLRDTAAGLGSDVRARRFVLNVAIGFLPAVVLGLLFGKAIKAHLFTPVIVASSFIAGGFVILWAERRPASAVRVQDVDAMGPLDALKVGLVQCLAMIPGTSRSGATIIGGMLLGLSRQAATDFSFFLAIPTLIGAGLYSLYKERALLSLADLPLFAVGLVFSFLSAWICVRWLLRYIASHSFVPFAWYRIAFGIVVLATAWTGVVTWAD</sequence>
<evidence type="ECO:0000256" key="6">
    <source>
        <dbReference type="ARBA" id="ARBA00022692"/>
    </source>
</evidence>
<keyword evidence="5 14" id="KW-1003">Cell membrane</keyword>
<keyword evidence="7 14" id="KW-0378">Hydrolase</keyword>
<feature type="transmembrane region" description="Helical" evidence="14">
    <location>
        <begin position="83"/>
        <end position="101"/>
    </location>
</feature>
<feature type="transmembrane region" description="Helical" evidence="14">
    <location>
        <begin position="251"/>
        <end position="273"/>
    </location>
</feature>
<evidence type="ECO:0000256" key="14">
    <source>
        <dbReference type="HAMAP-Rule" id="MF_01006"/>
    </source>
</evidence>
<keyword evidence="16" id="KW-1185">Reference proteome</keyword>
<feature type="transmembrane region" description="Helical" evidence="14">
    <location>
        <begin position="188"/>
        <end position="206"/>
    </location>
</feature>
<comment type="miscellaneous">
    <text evidence="14">Bacitracin is thought to be involved in the inhibition of peptidoglycan synthesis by sequestering undecaprenyl diphosphate, thereby reducing the pool of lipid carrier available.</text>
</comment>
<dbReference type="NCBIfam" id="NF001389">
    <property type="entry name" value="PRK00281.1-2"/>
    <property type="match status" value="1"/>
</dbReference>
<comment type="catalytic activity">
    <reaction evidence="13 14">
        <text>di-trans,octa-cis-undecaprenyl diphosphate + H2O = di-trans,octa-cis-undecaprenyl phosphate + phosphate + H(+)</text>
        <dbReference type="Rhea" id="RHEA:28094"/>
        <dbReference type="ChEBI" id="CHEBI:15377"/>
        <dbReference type="ChEBI" id="CHEBI:15378"/>
        <dbReference type="ChEBI" id="CHEBI:43474"/>
        <dbReference type="ChEBI" id="CHEBI:58405"/>
        <dbReference type="ChEBI" id="CHEBI:60392"/>
        <dbReference type="EC" id="3.6.1.27"/>
    </reaction>
</comment>
<feature type="transmembrane region" description="Helical" evidence="14">
    <location>
        <begin position="218"/>
        <end position="239"/>
    </location>
</feature>
<comment type="subcellular location">
    <subcellularLocation>
        <location evidence="1 14">Cell membrane</location>
        <topology evidence="1 14">Multi-pass membrane protein</topology>
    </subcellularLocation>
</comment>
<protein>
    <recommendedName>
        <fullName evidence="4 14">Undecaprenyl-diphosphatase</fullName>
        <ecNumber evidence="3 14">3.6.1.27</ecNumber>
    </recommendedName>
    <alternativeName>
        <fullName evidence="12 14">Bacitracin resistance protein</fullName>
    </alternativeName>
    <alternativeName>
        <fullName evidence="11 14">Undecaprenyl pyrophosphate phosphatase</fullName>
    </alternativeName>
</protein>
<evidence type="ECO:0000256" key="7">
    <source>
        <dbReference type="ARBA" id="ARBA00022801"/>
    </source>
</evidence>
<evidence type="ECO:0000256" key="5">
    <source>
        <dbReference type="ARBA" id="ARBA00022475"/>
    </source>
</evidence>
<accession>A0ABV0GL78</accession>
<name>A0ABV0GL78_9BURK</name>
<reference evidence="15 16" key="1">
    <citation type="submission" date="2024-05" db="EMBL/GenBank/DDBJ databases">
        <title>Roseateles sp. 2.12 16S ribosomal RNA gene Genome sequencing and assembly.</title>
        <authorList>
            <person name="Woo H."/>
        </authorList>
    </citation>
    <scope>NUCLEOTIDE SEQUENCE [LARGE SCALE GENOMIC DNA]</scope>
    <source>
        <strain evidence="15 16">2.12</strain>
    </source>
</reference>
<feature type="transmembrane region" description="Helical" evidence="14">
    <location>
        <begin position="46"/>
        <end position="63"/>
    </location>
</feature>
<evidence type="ECO:0000256" key="11">
    <source>
        <dbReference type="ARBA" id="ARBA00032707"/>
    </source>
</evidence>
<keyword evidence="8 14" id="KW-1133">Transmembrane helix</keyword>
<organism evidence="15 16">
    <name type="scientific">Roseateles flavus</name>
    <dbReference type="NCBI Taxonomy" id="3149041"/>
    <lineage>
        <taxon>Bacteria</taxon>
        <taxon>Pseudomonadati</taxon>
        <taxon>Pseudomonadota</taxon>
        <taxon>Betaproteobacteria</taxon>
        <taxon>Burkholderiales</taxon>
        <taxon>Sphaerotilaceae</taxon>
        <taxon>Roseateles</taxon>
    </lineage>
</organism>
<keyword evidence="14" id="KW-0961">Cell wall biogenesis/degradation</keyword>
<keyword evidence="14" id="KW-0133">Cell shape</keyword>
<evidence type="ECO:0000256" key="2">
    <source>
        <dbReference type="ARBA" id="ARBA00010621"/>
    </source>
</evidence>
<evidence type="ECO:0000256" key="13">
    <source>
        <dbReference type="ARBA" id="ARBA00047594"/>
    </source>
</evidence>
<evidence type="ECO:0000256" key="4">
    <source>
        <dbReference type="ARBA" id="ARBA00021581"/>
    </source>
</evidence>
<comment type="function">
    <text evidence="14">Catalyzes the dephosphorylation of undecaprenyl diphosphate (UPP). Confers resistance to bacitracin.</text>
</comment>
<keyword evidence="9 14" id="KW-0472">Membrane</keyword>
<dbReference type="InterPro" id="IPR003824">
    <property type="entry name" value="UppP"/>
</dbReference>
<evidence type="ECO:0000256" key="3">
    <source>
        <dbReference type="ARBA" id="ARBA00012374"/>
    </source>
</evidence>
<evidence type="ECO:0000256" key="8">
    <source>
        <dbReference type="ARBA" id="ARBA00022989"/>
    </source>
</evidence>
<dbReference type="HAMAP" id="MF_01006">
    <property type="entry name" value="Undec_diphosphatase"/>
    <property type="match status" value="1"/>
</dbReference>
<dbReference type="PANTHER" id="PTHR30622">
    <property type="entry name" value="UNDECAPRENYL-DIPHOSPHATASE"/>
    <property type="match status" value="1"/>
</dbReference>
<evidence type="ECO:0000256" key="12">
    <source>
        <dbReference type="ARBA" id="ARBA00032932"/>
    </source>
</evidence>
<dbReference type="Pfam" id="PF02673">
    <property type="entry name" value="BacA"/>
    <property type="match status" value="1"/>
</dbReference>
<dbReference type="RefSeq" id="WP_347613527.1">
    <property type="nucleotide sequence ID" value="NZ_JBDPZC010000020.1"/>
</dbReference>
<feature type="transmembrane region" description="Helical" evidence="14">
    <location>
        <begin position="107"/>
        <end position="129"/>
    </location>
</feature>
<dbReference type="PANTHER" id="PTHR30622:SF3">
    <property type="entry name" value="UNDECAPRENYL-DIPHOSPHATASE"/>
    <property type="match status" value="1"/>
</dbReference>
<dbReference type="EC" id="3.6.1.27" evidence="3 14"/>
<gene>
    <name evidence="14" type="primary">uppP</name>
    <name evidence="15" type="ORF">ABDJ40_23885</name>
</gene>
<dbReference type="GO" id="GO:0050380">
    <property type="term" value="F:undecaprenyl-diphosphatase activity"/>
    <property type="evidence" value="ECO:0007669"/>
    <property type="project" value="UniProtKB-EC"/>
</dbReference>
<keyword evidence="10 14" id="KW-0046">Antibiotic resistance</keyword>
<dbReference type="NCBIfam" id="NF001390">
    <property type="entry name" value="PRK00281.1-4"/>
    <property type="match status" value="1"/>
</dbReference>
<evidence type="ECO:0000313" key="16">
    <source>
        <dbReference type="Proteomes" id="UP001462640"/>
    </source>
</evidence>
<evidence type="ECO:0000256" key="10">
    <source>
        <dbReference type="ARBA" id="ARBA00023251"/>
    </source>
</evidence>
<evidence type="ECO:0000256" key="9">
    <source>
        <dbReference type="ARBA" id="ARBA00023136"/>
    </source>
</evidence>
<keyword evidence="14" id="KW-0573">Peptidoglycan synthesis</keyword>
<dbReference type="EMBL" id="JBDPZC010000020">
    <property type="protein sequence ID" value="MEO3715826.1"/>
    <property type="molecule type" value="Genomic_DNA"/>
</dbReference>
<dbReference type="NCBIfam" id="TIGR00753">
    <property type="entry name" value="undec_PP_bacA"/>
    <property type="match status" value="1"/>
</dbReference>
<dbReference type="Proteomes" id="UP001462640">
    <property type="component" value="Unassembled WGS sequence"/>
</dbReference>
<proteinExistence type="inferred from homology"/>
<comment type="caution">
    <text evidence="15">The sequence shown here is derived from an EMBL/GenBank/DDBJ whole genome shotgun (WGS) entry which is preliminary data.</text>
</comment>
<evidence type="ECO:0000313" key="15">
    <source>
        <dbReference type="EMBL" id="MEO3715826.1"/>
    </source>
</evidence>